<dbReference type="eggNOG" id="COG0507">
    <property type="taxonomic scope" value="Bacteria"/>
</dbReference>
<sequence length="487" mass="52865">MSSEAQLTEDLTDDQRKAAEAFADWLTSPADGTPFVLSGFAGSGKTFLSMRLLRMVEVHGLCWTVVAPTHKAVGVLRQALDLEGLQPTWYPSTIHRLLRLKLKRSADAEVCEPTEQTAMALENLGLVLIDEASMVDSTLLGIALQCAHPFKTRLVFVGDPAQLPPVGEDSSPVFSMQRACAATLEEVVRHQGPVLQLASRLRDGGLPCQNPPALPPICNDSGQVRCLPQKDWLDQARQALRQASLQDNPDAARILCYTNRTLERLVPLARRAIHGDMADQMAVLPGEVLISRAAVMAPASRDGEETGEEPDMVLGSNREVTVRDVTPESCDLMDFGLSPADGAVPVIETLSAQVSAGELELCLRLQPPVGSEARRELDGVMQRLRQQARDAGKQNGRAIWRRYFLLRDAFASLGPAAVLTVHRSQGSSFGEVFVAPDVFRADLSIRQQLCYVAVSRARTGVWLIGGTASSATARAWRDEFASTLSAP</sequence>
<accession>Q7U879</accession>
<dbReference type="PANTHER" id="PTHR43788">
    <property type="entry name" value="DNA2/NAM7 HELICASE FAMILY MEMBER"/>
    <property type="match status" value="1"/>
</dbReference>
<keyword evidence="3" id="KW-1185">Reference proteome</keyword>
<dbReference type="InterPro" id="IPR027417">
    <property type="entry name" value="P-loop_NTPase"/>
</dbReference>
<reference evidence="2 3" key="1">
    <citation type="journal article" date="2003" name="Nature">
        <title>The genome of a motile marine Synechococcus.</title>
        <authorList>
            <person name="Palenik B."/>
            <person name="Brahamsha B."/>
            <person name="Larimer F."/>
            <person name="Land M."/>
            <person name="Hauser L."/>
            <person name="Chain P."/>
            <person name="Lamerdin J."/>
            <person name="Regala W."/>
            <person name="Allen E.A."/>
            <person name="McCarren J."/>
            <person name="Paulsen I."/>
            <person name="Dufresne A."/>
            <person name="Partensky F."/>
            <person name="Webb E."/>
            <person name="Waterbury J."/>
        </authorList>
    </citation>
    <scope>NUCLEOTIDE SEQUENCE [LARGE SCALE GENOMIC DNA]</scope>
    <source>
        <strain evidence="2 3">WH8102</strain>
    </source>
</reference>
<dbReference type="GO" id="GO:0043139">
    <property type="term" value="F:5'-3' DNA helicase activity"/>
    <property type="evidence" value="ECO:0007669"/>
    <property type="project" value="TreeGrafter"/>
</dbReference>
<gene>
    <name evidence="2" type="ordered locus">SYNW0744</name>
</gene>
<dbReference type="Pfam" id="PF13604">
    <property type="entry name" value="AAA_30"/>
    <property type="match status" value="1"/>
</dbReference>
<dbReference type="Gene3D" id="3.40.50.300">
    <property type="entry name" value="P-loop containing nucleotide triphosphate hydrolases"/>
    <property type="match status" value="2"/>
</dbReference>
<dbReference type="AlphaFoldDB" id="Q7U879"/>
<dbReference type="HOGENOM" id="CLU_029429_0_0_3"/>
<dbReference type="InterPro" id="IPR050534">
    <property type="entry name" value="Coronavir_polyprotein_1ab"/>
</dbReference>
<evidence type="ECO:0000313" key="3">
    <source>
        <dbReference type="Proteomes" id="UP000001422"/>
    </source>
</evidence>
<dbReference type="GO" id="GO:0008854">
    <property type="term" value="F:exodeoxyribonuclease V activity"/>
    <property type="evidence" value="ECO:0007669"/>
    <property type="project" value="UniProtKB-EC"/>
</dbReference>
<dbReference type="EC" id="3.1.11.5" evidence="2"/>
<proteinExistence type="predicted"/>
<dbReference type="Gene3D" id="2.30.30.780">
    <property type="match status" value="1"/>
</dbReference>
<feature type="domain" description="UvrD-like helicase C-terminal" evidence="1">
    <location>
        <begin position="416"/>
        <end position="464"/>
    </location>
</feature>
<name>Q7U879_PARMW</name>
<dbReference type="KEGG" id="syw:SYNW0744"/>
<keyword evidence="2" id="KW-0378">Hydrolase</keyword>
<protein>
    <submittedName>
        <fullName evidence="2">Conserved hypothetical</fullName>
        <ecNumber evidence="2">3.1.11.5</ecNumber>
    </submittedName>
</protein>
<evidence type="ECO:0000313" key="2">
    <source>
        <dbReference type="EMBL" id="CAE07259.1"/>
    </source>
</evidence>
<dbReference type="STRING" id="84588.SYNW0744"/>
<evidence type="ECO:0000259" key="1">
    <source>
        <dbReference type="Pfam" id="PF13538"/>
    </source>
</evidence>
<dbReference type="EMBL" id="BX569691">
    <property type="protein sequence ID" value="CAE07259.1"/>
    <property type="molecule type" value="Genomic_DNA"/>
</dbReference>
<dbReference type="Proteomes" id="UP000001422">
    <property type="component" value="Chromosome"/>
</dbReference>
<dbReference type="Pfam" id="PF13538">
    <property type="entry name" value="UvrD_C_2"/>
    <property type="match status" value="1"/>
</dbReference>
<dbReference type="SUPFAM" id="SSF52540">
    <property type="entry name" value="P-loop containing nucleoside triphosphate hydrolases"/>
    <property type="match status" value="1"/>
</dbReference>
<organism evidence="2 3">
    <name type="scientific">Parasynechococcus marenigrum (strain WH8102)</name>
    <dbReference type="NCBI Taxonomy" id="84588"/>
    <lineage>
        <taxon>Bacteria</taxon>
        <taxon>Bacillati</taxon>
        <taxon>Cyanobacteriota</taxon>
        <taxon>Cyanophyceae</taxon>
        <taxon>Synechococcales</taxon>
        <taxon>Prochlorococcaceae</taxon>
        <taxon>Parasynechococcus</taxon>
        <taxon>Parasynechococcus marenigrum</taxon>
    </lineage>
</organism>
<dbReference type="RefSeq" id="WP_011127609.1">
    <property type="nucleotide sequence ID" value="NC_005070.1"/>
</dbReference>
<dbReference type="PANTHER" id="PTHR43788:SF8">
    <property type="entry name" value="DNA-BINDING PROTEIN SMUBP-2"/>
    <property type="match status" value="1"/>
</dbReference>
<dbReference type="CDD" id="cd18809">
    <property type="entry name" value="SF1_C_RecD"/>
    <property type="match status" value="1"/>
</dbReference>
<dbReference type="InterPro" id="IPR027785">
    <property type="entry name" value="UvrD-like_helicase_C"/>
</dbReference>